<dbReference type="EMBL" id="LAZR01052433">
    <property type="protein sequence ID" value="KKK82975.1"/>
    <property type="molecule type" value="Genomic_DNA"/>
</dbReference>
<accession>A0A0F8ZAN2</accession>
<proteinExistence type="predicted"/>
<evidence type="ECO:0000313" key="1">
    <source>
        <dbReference type="EMBL" id="KKK82975.1"/>
    </source>
</evidence>
<sequence length="174" mass="18586">MVAVLLASPAAWAGVIQPSPYLPPELGEYVALQHATYPQDVILRDSSHQRFLNIVRTPDGADELEEFDSTLLGTADVIGFMNDIPIMLTGPVVVRVSNYTSGDTGTFDTEILSMSLVGTVGGIPVEVRESPTLDSLGETTITEVVLGGIAEIGGLPAWEIESYFDVYTELSVQG</sequence>
<organism evidence="1">
    <name type="scientific">marine sediment metagenome</name>
    <dbReference type="NCBI Taxonomy" id="412755"/>
    <lineage>
        <taxon>unclassified sequences</taxon>
        <taxon>metagenomes</taxon>
        <taxon>ecological metagenomes</taxon>
    </lineage>
</organism>
<feature type="non-terminal residue" evidence="1">
    <location>
        <position position="174"/>
    </location>
</feature>
<gene>
    <name evidence="1" type="ORF">LCGC14_2798010</name>
</gene>
<protein>
    <submittedName>
        <fullName evidence="1">Uncharacterized protein</fullName>
    </submittedName>
</protein>
<comment type="caution">
    <text evidence="1">The sequence shown here is derived from an EMBL/GenBank/DDBJ whole genome shotgun (WGS) entry which is preliminary data.</text>
</comment>
<name>A0A0F8ZAN2_9ZZZZ</name>
<reference evidence="1" key="1">
    <citation type="journal article" date="2015" name="Nature">
        <title>Complex archaea that bridge the gap between prokaryotes and eukaryotes.</title>
        <authorList>
            <person name="Spang A."/>
            <person name="Saw J.H."/>
            <person name="Jorgensen S.L."/>
            <person name="Zaremba-Niedzwiedzka K."/>
            <person name="Martijn J."/>
            <person name="Lind A.E."/>
            <person name="van Eijk R."/>
            <person name="Schleper C."/>
            <person name="Guy L."/>
            <person name="Ettema T.J."/>
        </authorList>
    </citation>
    <scope>NUCLEOTIDE SEQUENCE</scope>
</reference>
<dbReference type="AlphaFoldDB" id="A0A0F8ZAN2"/>